<dbReference type="InterPro" id="IPR046906">
    <property type="entry name" value="Mab-21_HhH/H2TH-like"/>
</dbReference>
<proteinExistence type="inferred from homology"/>
<dbReference type="PANTHER" id="PTHR10656">
    <property type="entry name" value="CELL FATE DETERMINING PROTEIN MAB21-RELATED"/>
    <property type="match status" value="1"/>
</dbReference>
<evidence type="ECO:0000256" key="1">
    <source>
        <dbReference type="ARBA" id="ARBA00008307"/>
    </source>
</evidence>
<feature type="domain" description="Mab-21-like HhH/H2TH-like" evidence="3">
    <location>
        <begin position="295"/>
        <end position="390"/>
    </location>
</feature>
<dbReference type="InterPro" id="IPR024810">
    <property type="entry name" value="MAB21L/cGLR"/>
</dbReference>
<dbReference type="Proteomes" id="UP001186944">
    <property type="component" value="Unassembled WGS sequence"/>
</dbReference>
<reference evidence="4" key="1">
    <citation type="submission" date="2019-08" db="EMBL/GenBank/DDBJ databases">
        <title>The improved chromosome-level genome for the pearl oyster Pinctada fucata martensii using PacBio sequencing and Hi-C.</title>
        <authorList>
            <person name="Zheng Z."/>
        </authorList>
    </citation>
    <scope>NUCLEOTIDE SEQUENCE</scope>
    <source>
        <strain evidence="4">ZZ-2019</strain>
        <tissue evidence="4">Adductor muscle</tissue>
    </source>
</reference>
<organism evidence="4 5">
    <name type="scientific">Pinctada imbricata</name>
    <name type="common">Atlantic pearl-oyster</name>
    <name type="synonym">Pinctada martensii</name>
    <dbReference type="NCBI Taxonomy" id="66713"/>
    <lineage>
        <taxon>Eukaryota</taxon>
        <taxon>Metazoa</taxon>
        <taxon>Spiralia</taxon>
        <taxon>Lophotrochozoa</taxon>
        <taxon>Mollusca</taxon>
        <taxon>Bivalvia</taxon>
        <taxon>Autobranchia</taxon>
        <taxon>Pteriomorphia</taxon>
        <taxon>Pterioida</taxon>
        <taxon>Pterioidea</taxon>
        <taxon>Pteriidae</taxon>
        <taxon>Pinctada</taxon>
    </lineage>
</organism>
<dbReference type="Gene3D" id="1.10.1410.40">
    <property type="match status" value="1"/>
</dbReference>
<comment type="caution">
    <text evidence="4">The sequence shown here is derived from an EMBL/GenBank/DDBJ whole genome shotgun (WGS) entry which is preliminary data.</text>
</comment>
<gene>
    <name evidence="4" type="ORF">FSP39_018820</name>
</gene>
<dbReference type="AlphaFoldDB" id="A0AA88XXE1"/>
<evidence type="ECO:0000313" key="4">
    <source>
        <dbReference type="EMBL" id="KAK3093677.1"/>
    </source>
</evidence>
<comment type="similarity">
    <text evidence="1">Belongs to the mab-21 family.</text>
</comment>
<sequence>MEEEKSLYIAQLLRSVGYSENEIILRRSRWIWINFLDDTFLQFDPGIDGNLCSGSASEGMTGSGNFSGEKSDFDSVKIMRSTEIVPNNGQEKVKWLKSSEKIKVSMIPDEAFPGYCLLSVKMACADFKESFVERDGLYYLQNWLPNVEALIKQKFTDLFGENAHGLKRSFKDVSELPHGPALQHCSVESRDVVDFISKLSYRDPSRTEKDMTVETDSVFCARLSSWPQDACEWITRHRDTQWPPRKVIESIASKGCMLAPVGHFDSPDKQLQWRISFNIAEKELVSNFSQLQILCYAFLKIFLKDSLYRRTNDTLSSYHMKTIVFWCSEEDSDLANGKDMSKFLQIFGKCLLKLQSFIVEKRIPNYFIRQRNMVNSRFTDGVVHDVIETIDEFSSNVLQAFDFKSFALVFRFSNGIPDILRKLELRSILTARAEVALALYERFYFIGSQDMVWNNYIHFEPDASVNRFQKILDDLSNDENLYEPFIQLSKSCLGLLMVSKNERMAVERIQDGDPLHDERRYKAILEESVGADCACTPLRYATVLFRKGEIQKCIQICQDVLRAEMQQTIDERGNYMKLLFKQMNDIVHRIQEEDDTTMLEDSVKETVGKISSKSEEVLYLKTSSLLTTGILHLTSTAKDSICLDVIFMTAELFGLPRTIQLELLHVYP</sequence>
<name>A0AA88XXE1_PINIB</name>
<evidence type="ECO:0000259" key="2">
    <source>
        <dbReference type="Pfam" id="PF03281"/>
    </source>
</evidence>
<dbReference type="Pfam" id="PF03281">
    <property type="entry name" value="Mab-21"/>
    <property type="match status" value="1"/>
</dbReference>
<dbReference type="PANTHER" id="PTHR10656:SF69">
    <property type="entry name" value="MAB-21-LIKE HHH_H2TH-LIKE DOMAIN-CONTAINING PROTEIN"/>
    <property type="match status" value="1"/>
</dbReference>
<protein>
    <recommendedName>
        <fullName evidence="6">Mab-21-like HhH/H2TH-like domain-containing protein</fullName>
    </recommendedName>
</protein>
<accession>A0AA88XXE1</accession>
<evidence type="ECO:0000259" key="3">
    <source>
        <dbReference type="Pfam" id="PF20266"/>
    </source>
</evidence>
<dbReference type="EMBL" id="VSWD01000009">
    <property type="protein sequence ID" value="KAK3093677.1"/>
    <property type="molecule type" value="Genomic_DNA"/>
</dbReference>
<dbReference type="Pfam" id="PF20266">
    <property type="entry name" value="Mab-21_C"/>
    <property type="match status" value="1"/>
</dbReference>
<dbReference type="SMART" id="SM01265">
    <property type="entry name" value="Mab-21"/>
    <property type="match status" value="1"/>
</dbReference>
<keyword evidence="5" id="KW-1185">Reference proteome</keyword>
<evidence type="ECO:0008006" key="6">
    <source>
        <dbReference type="Google" id="ProtNLM"/>
    </source>
</evidence>
<evidence type="ECO:0000313" key="5">
    <source>
        <dbReference type="Proteomes" id="UP001186944"/>
    </source>
</evidence>
<dbReference type="InterPro" id="IPR046903">
    <property type="entry name" value="Mab-21-like_nuc_Trfase"/>
</dbReference>
<feature type="domain" description="Mab-21-like nucleotidyltransferase" evidence="2">
    <location>
        <begin position="149"/>
        <end position="286"/>
    </location>
</feature>